<dbReference type="AlphaFoldDB" id="A0A2N1NW84"/>
<evidence type="ECO:0000313" key="3">
    <source>
        <dbReference type="Proteomes" id="UP000233469"/>
    </source>
</evidence>
<keyword evidence="1" id="KW-0472">Membrane</keyword>
<sequence>MTPDPFVPGQEVNDHQNAQLYFICPEEWLEGSISGFLGLSSDAWKFGWFFGSFQTWNFLDSTATPWTDVNFVGNTLFSFLGFGGTFQSEVWYLFLGLMILWMFFRFARLPNEPL</sequence>
<name>A0A2N1NW84_9GLOM</name>
<evidence type="ECO:0000256" key="1">
    <source>
        <dbReference type="SAM" id="Phobius"/>
    </source>
</evidence>
<evidence type="ECO:0000313" key="2">
    <source>
        <dbReference type="EMBL" id="PKK78149.1"/>
    </source>
</evidence>
<keyword evidence="1" id="KW-1133">Transmembrane helix</keyword>
<reference evidence="2 3" key="2">
    <citation type="submission" date="2017-10" db="EMBL/GenBank/DDBJ databases">
        <title>Extensive intraspecific genome diversity in a model arbuscular mycorrhizal fungus.</title>
        <authorList>
            <person name="Chen E.C.H."/>
            <person name="Morin E."/>
            <person name="Baudet D."/>
            <person name="Noel J."/>
            <person name="Ndikumana S."/>
            <person name="Charron P."/>
            <person name="St-Onge C."/>
            <person name="Giorgi J."/>
            <person name="Grigoriev I.V."/>
            <person name="Roux C."/>
            <person name="Martin F.M."/>
            <person name="Corradi N."/>
        </authorList>
    </citation>
    <scope>NUCLEOTIDE SEQUENCE [LARGE SCALE GENOMIC DNA]</scope>
    <source>
        <strain evidence="2 3">C2</strain>
    </source>
</reference>
<organism evidence="2 3">
    <name type="scientific">Rhizophagus irregularis</name>
    <dbReference type="NCBI Taxonomy" id="588596"/>
    <lineage>
        <taxon>Eukaryota</taxon>
        <taxon>Fungi</taxon>
        <taxon>Fungi incertae sedis</taxon>
        <taxon>Mucoromycota</taxon>
        <taxon>Glomeromycotina</taxon>
        <taxon>Glomeromycetes</taxon>
        <taxon>Glomerales</taxon>
        <taxon>Glomeraceae</taxon>
        <taxon>Rhizophagus</taxon>
    </lineage>
</organism>
<comment type="caution">
    <text evidence="2">The sequence shown here is derived from an EMBL/GenBank/DDBJ whole genome shotgun (WGS) entry which is preliminary data.</text>
</comment>
<keyword evidence="1" id="KW-0812">Transmembrane</keyword>
<dbReference type="VEuPathDB" id="FungiDB:FUN_023183"/>
<feature type="transmembrane region" description="Helical" evidence="1">
    <location>
        <begin position="90"/>
        <end position="107"/>
    </location>
</feature>
<reference evidence="2 3" key="1">
    <citation type="submission" date="2016-04" db="EMBL/GenBank/DDBJ databases">
        <title>Genome analyses suggest a sexual origin of heterokaryosis in a supposedly ancient asexual fungus.</title>
        <authorList>
            <person name="Ropars J."/>
            <person name="Sedzielewska K."/>
            <person name="Noel J."/>
            <person name="Charron P."/>
            <person name="Farinelli L."/>
            <person name="Marton T."/>
            <person name="Kruger M."/>
            <person name="Pelin A."/>
            <person name="Brachmann A."/>
            <person name="Corradi N."/>
        </authorList>
    </citation>
    <scope>NUCLEOTIDE SEQUENCE [LARGE SCALE GENOMIC DNA]</scope>
    <source>
        <strain evidence="2 3">C2</strain>
    </source>
</reference>
<accession>A0A2N1NW84</accession>
<dbReference type="VEuPathDB" id="FungiDB:RhiirFUN_006540"/>
<dbReference type="VEuPathDB" id="FungiDB:RhiirA1_467192"/>
<dbReference type="EMBL" id="LLXL01000095">
    <property type="protein sequence ID" value="PKK78149.1"/>
    <property type="molecule type" value="Genomic_DNA"/>
</dbReference>
<proteinExistence type="predicted"/>
<dbReference type="Proteomes" id="UP000233469">
    <property type="component" value="Unassembled WGS sequence"/>
</dbReference>
<gene>
    <name evidence="2" type="ORF">RhiirC2_861470</name>
</gene>
<protein>
    <submittedName>
        <fullName evidence="2">Uncharacterized protein</fullName>
    </submittedName>
</protein>